<sequence length="284" mass="31779">MEARLAQFQSKESAHDLAANLSKLCDEVVKLQKRMEVKLKDTVGTESMDQVPTQIALLKEEMEKKLAECNTSLESLRDDLHAKAADIEFAKSEIEKLNATGMTRTAALGSHSIQEEEFKELRVKLDATQNKIENLQHGQTVLERRVNPIIEGFSRNGVRLSKLEEKFEQEQRALRGVAKDVDQMLKLKKSDAPPMSAATESPKAEPEKPAKTSEEKEEPGKKESAKNEPPHPSPSSAKETPETKGPGLSASRWATDKPTWPQLTDDEILELSRSLSSNKRERKK</sequence>
<comment type="caution">
    <text evidence="3">The sequence shown here is derived from an EMBL/GenBank/DDBJ whole genome shotgun (WGS) entry which is preliminary data.</text>
</comment>
<organism evidence="3 4">
    <name type="scientific">Byssochlamys spectabilis</name>
    <name type="common">Paecilomyces variotii</name>
    <dbReference type="NCBI Taxonomy" id="264951"/>
    <lineage>
        <taxon>Eukaryota</taxon>
        <taxon>Fungi</taxon>
        <taxon>Dikarya</taxon>
        <taxon>Ascomycota</taxon>
        <taxon>Pezizomycotina</taxon>
        <taxon>Eurotiomycetes</taxon>
        <taxon>Eurotiomycetidae</taxon>
        <taxon>Eurotiales</taxon>
        <taxon>Thermoascaceae</taxon>
        <taxon>Paecilomyces</taxon>
    </lineage>
</organism>
<evidence type="ECO:0000256" key="1">
    <source>
        <dbReference type="SAM" id="Coils"/>
    </source>
</evidence>
<dbReference type="EMBL" id="RCNU01000001">
    <property type="protein sequence ID" value="RWR00155.1"/>
    <property type="molecule type" value="Genomic_DNA"/>
</dbReference>
<dbReference type="GeneID" id="39598938"/>
<evidence type="ECO:0000313" key="3">
    <source>
        <dbReference type="EMBL" id="RWR00155.1"/>
    </source>
</evidence>
<proteinExistence type="predicted"/>
<reference evidence="3 4" key="1">
    <citation type="journal article" date="2018" name="Front. Microbiol.">
        <title>Genomic and genetic insights into a cosmopolitan fungus, Paecilomyces variotii (Eurotiales).</title>
        <authorList>
            <person name="Urquhart A.S."/>
            <person name="Mondo S.J."/>
            <person name="Makela M.R."/>
            <person name="Hane J.K."/>
            <person name="Wiebenga A."/>
            <person name="He G."/>
            <person name="Mihaltcheva S."/>
            <person name="Pangilinan J."/>
            <person name="Lipzen A."/>
            <person name="Barry K."/>
            <person name="de Vries R.P."/>
            <person name="Grigoriev I.V."/>
            <person name="Idnurm A."/>
        </authorList>
    </citation>
    <scope>NUCLEOTIDE SEQUENCE [LARGE SCALE GENOMIC DNA]</scope>
    <source>
        <strain evidence="3 4">CBS 101075</strain>
    </source>
</reference>
<accession>A0A443I7T2</accession>
<feature type="region of interest" description="Disordered" evidence="2">
    <location>
        <begin position="187"/>
        <end position="284"/>
    </location>
</feature>
<keyword evidence="4" id="KW-1185">Reference proteome</keyword>
<dbReference type="AlphaFoldDB" id="A0A443I7T2"/>
<evidence type="ECO:0000313" key="4">
    <source>
        <dbReference type="Proteomes" id="UP000283841"/>
    </source>
</evidence>
<evidence type="ECO:0000256" key="2">
    <source>
        <dbReference type="SAM" id="MobiDB-lite"/>
    </source>
</evidence>
<protein>
    <submittedName>
        <fullName evidence="3">Uncharacterized protein</fullName>
    </submittedName>
</protein>
<feature type="coiled-coil region" evidence="1">
    <location>
        <begin position="59"/>
        <end position="180"/>
    </location>
</feature>
<name>A0A443I7T2_BYSSP</name>
<dbReference type="Proteomes" id="UP000283841">
    <property type="component" value="Unassembled WGS sequence"/>
</dbReference>
<gene>
    <name evidence="3" type="ORF">C8Q69DRAFT_453843</name>
</gene>
<feature type="compositionally biased region" description="Basic and acidic residues" evidence="2">
    <location>
        <begin position="202"/>
        <end position="229"/>
    </location>
</feature>
<keyword evidence="1" id="KW-0175">Coiled coil</keyword>
<dbReference type="RefSeq" id="XP_028489799.1">
    <property type="nucleotide sequence ID" value="XM_028629661.1"/>
</dbReference>
<dbReference type="VEuPathDB" id="FungiDB:C8Q69DRAFT_453843"/>